<dbReference type="InterPro" id="IPR010499">
    <property type="entry name" value="AraC_E-bd"/>
</dbReference>
<dbReference type="InterPro" id="IPR009057">
    <property type="entry name" value="Homeodomain-like_sf"/>
</dbReference>
<feature type="compositionally biased region" description="Basic and acidic residues" evidence="4">
    <location>
        <begin position="145"/>
        <end position="154"/>
    </location>
</feature>
<keyword evidence="2" id="KW-0238">DNA-binding</keyword>
<gene>
    <name evidence="6" type="ORF">WP3W19E03_40760</name>
</gene>
<dbReference type="InterPro" id="IPR020449">
    <property type="entry name" value="Tscrpt_reg_AraC-type_HTH"/>
</dbReference>
<dbReference type="AlphaFoldDB" id="A0A6S5CNF0"/>
<dbReference type="GO" id="GO:0003700">
    <property type="term" value="F:DNA-binding transcription factor activity"/>
    <property type="evidence" value="ECO:0007669"/>
    <property type="project" value="InterPro"/>
</dbReference>
<dbReference type="Gene3D" id="3.20.80.10">
    <property type="entry name" value="Regulatory factor, effector binding domain"/>
    <property type="match status" value="1"/>
</dbReference>
<evidence type="ECO:0000256" key="1">
    <source>
        <dbReference type="ARBA" id="ARBA00023015"/>
    </source>
</evidence>
<dbReference type="PANTHER" id="PTHR40055">
    <property type="entry name" value="TRANSCRIPTIONAL REGULATOR YGIV-RELATED"/>
    <property type="match status" value="1"/>
</dbReference>
<dbReference type="GO" id="GO:0043565">
    <property type="term" value="F:sequence-specific DNA binding"/>
    <property type="evidence" value="ECO:0007669"/>
    <property type="project" value="InterPro"/>
</dbReference>
<dbReference type="SMART" id="SM00871">
    <property type="entry name" value="AraC_E_bind"/>
    <property type="match status" value="1"/>
</dbReference>
<dbReference type="SMART" id="SM00342">
    <property type="entry name" value="HTH_ARAC"/>
    <property type="match status" value="1"/>
</dbReference>
<evidence type="ECO:0000256" key="3">
    <source>
        <dbReference type="ARBA" id="ARBA00023163"/>
    </source>
</evidence>
<evidence type="ECO:0000256" key="4">
    <source>
        <dbReference type="SAM" id="MobiDB-lite"/>
    </source>
</evidence>
<dbReference type="InterPro" id="IPR011256">
    <property type="entry name" value="Reg_factor_effector_dom_sf"/>
</dbReference>
<dbReference type="PROSITE" id="PS01124">
    <property type="entry name" value="HTH_ARAC_FAMILY_2"/>
    <property type="match status" value="1"/>
</dbReference>
<dbReference type="PRINTS" id="PR00032">
    <property type="entry name" value="HTHARAC"/>
</dbReference>
<dbReference type="InterPro" id="IPR018060">
    <property type="entry name" value="HTH_AraC"/>
</dbReference>
<dbReference type="Pfam" id="PF06445">
    <property type="entry name" value="GyrI-like"/>
    <property type="match status" value="1"/>
</dbReference>
<keyword evidence="3" id="KW-0804">Transcription</keyword>
<evidence type="ECO:0000256" key="2">
    <source>
        <dbReference type="ARBA" id="ARBA00023125"/>
    </source>
</evidence>
<dbReference type="PANTHER" id="PTHR40055:SF2">
    <property type="entry name" value="DNA GYRASE INHIBITOR"/>
    <property type="match status" value="1"/>
</dbReference>
<name>A0A6S5CNF0_AERVE</name>
<dbReference type="Proteomes" id="UP000515442">
    <property type="component" value="Chromosome"/>
</dbReference>
<dbReference type="SUPFAM" id="SSF46689">
    <property type="entry name" value="Homeodomain-like"/>
    <property type="match status" value="2"/>
</dbReference>
<dbReference type="InterPro" id="IPR018062">
    <property type="entry name" value="HTH_AraC-typ_CS"/>
</dbReference>
<accession>A0A6S5CNF0</accession>
<evidence type="ECO:0000313" key="6">
    <source>
        <dbReference type="EMBL" id="BBR41551.1"/>
    </source>
</evidence>
<feature type="domain" description="HTH araC/xylS-type" evidence="5">
    <location>
        <begin position="24"/>
        <end position="123"/>
    </location>
</feature>
<dbReference type="Gene3D" id="1.10.10.60">
    <property type="entry name" value="Homeodomain-like"/>
    <property type="match status" value="2"/>
</dbReference>
<protein>
    <submittedName>
        <fullName evidence="6">DNA gyrase inhibitor</fullName>
    </submittedName>
</protein>
<reference evidence="6 7" key="1">
    <citation type="submission" date="2019-12" db="EMBL/GenBank/DDBJ databases">
        <title>complete genome sequences of Aeromonas veronii str. WP3-W19-ESBL-03 isolated from wastewater treatment plant effluent.</title>
        <authorList>
            <person name="Sekizuka T."/>
            <person name="Itokawa K."/>
            <person name="Yatsu K."/>
            <person name="Inamine Y."/>
            <person name="Kuroda M."/>
        </authorList>
    </citation>
    <scope>NUCLEOTIDE SEQUENCE [LARGE SCALE GENOMIC DNA]</scope>
    <source>
        <strain evidence="6 7">WP3-W19-ESBL-03</strain>
    </source>
</reference>
<dbReference type="EMBL" id="AP022038">
    <property type="protein sequence ID" value="BBR41551.1"/>
    <property type="molecule type" value="Genomic_DNA"/>
</dbReference>
<dbReference type="InterPro" id="IPR029442">
    <property type="entry name" value="GyrI-like"/>
</dbReference>
<evidence type="ECO:0000313" key="7">
    <source>
        <dbReference type="Proteomes" id="UP000515442"/>
    </source>
</evidence>
<organism evidence="6 7">
    <name type="scientific">Aeromonas veronii</name>
    <dbReference type="NCBI Taxonomy" id="654"/>
    <lineage>
        <taxon>Bacteria</taxon>
        <taxon>Pseudomonadati</taxon>
        <taxon>Pseudomonadota</taxon>
        <taxon>Gammaproteobacteria</taxon>
        <taxon>Aeromonadales</taxon>
        <taxon>Aeromonadaceae</taxon>
        <taxon>Aeromonas</taxon>
    </lineage>
</organism>
<dbReference type="SUPFAM" id="SSF55136">
    <property type="entry name" value="Probable bacterial effector-binding domain"/>
    <property type="match status" value="1"/>
</dbReference>
<feature type="region of interest" description="Disordered" evidence="4">
    <location>
        <begin position="138"/>
        <end position="157"/>
    </location>
</feature>
<sequence>MWMCSIWPELRGAPVANGMVDYQARLRPVIRALEQNPELCLSEAAKLASLSSYHFHRVFTAVTGETPAEMQRRLRLERAARSLCYSREPVTEIAFSAGFASSQAFAKAFRKQFAMTPGTLRRQPSLLQLSKNGHAVAREAGYAESRSDERRQPMKTEQMAPRTLAYIRVTGPYGTGYEPVCDQLYQWSAEQGLAEGEWIFIYHDNPEITAPQQCRTDICVTVPAGTKGSGNVEIQQLAGGRYGQSRFTVTDPAQYPALWQQHIGEVVAAGFEFDDRPCFELYHSFDPVTKVADVSFCSSLKGSGTTRRKRRRRTSRRNERAGQCPALLHLAVGGV</sequence>
<proteinExistence type="predicted"/>
<keyword evidence="1" id="KW-0805">Transcription regulation</keyword>
<dbReference type="PROSITE" id="PS00041">
    <property type="entry name" value="HTH_ARAC_FAMILY_1"/>
    <property type="match status" value="1"/>
</dbReference>
<dbReference type="Pfam" id="PF12833">
    <property type="entry name" value="HTH_18"/>
    <property type="match status" value="1"/>
</dbReference>
<dbReference type="InterPro" id="IPR050908">
    <property type="entry name" value="SmbC-like"/>
</dbReference>
<evidence type="ECO:0000259" key="5">
    <source>
        <dbReference type="PROSITE" id="PS01124"/>
    </source>
</evidence>